<reference evidence="1" key="1">
    <citation type="submission" date="2021-06" db="EMBL/GenBank/DDBJ databases">
        <authorList>
            <person name="Kallberg Y."/>
            <person name="Tangrot J."/>
            <person name="Rosling A."/>
        </authorList>
    </citation>
    <scope>NUCLEOTIDE SEQUENCE</scope>
    <source>
        <strain evidence="1">AZ414A</strain>
    </source>
</reference>
<accession>A0A9N8UWP5</accession>
<dbReference type="EMBL" id="CAJVPK010000001">
    <property type="protein sequence ID" value="CAG8432698.1"/>
    <property type="molecule type" value="Genomic_DNA"/>
</dbReference>
<proteinExistence type="predicted"/>
<dbReference type="AlphaFoldDB" id="A0A9N8UWP5"/>
<name>A0A9N8UWP5_9GLOM</name>
<dbReference type="OrthoDB" id="2142187at2759"/>
<gene>
    <name evidence="1" type="ORF">DEBURN_LOCUS26</name>
</gene>
<organism evidence="1 2">
    <name type="scientific">Diversispora eburnea</name>
    <dbReference type="NCBI Taxonomy" id="1213867"/>
    <lineage>
        <taxon>Eukaryota</taxon>
        <taxon>Fungi</taxon>
        <taxon>Fungi incertae sedis</taxon>
        <taxon>Mucoromycota</taxon>
        <taxon>Glomeromycotina</taxon>
        <taxon>Glomeromycetes</taxon>
        <taxon>Diversisporales</taxon>
        <taxon>Diversisporaceae</taxon>
        <taxon>Diversispora</taxon>
    </lineage>
</organism>
<keyword evidence="2" id="KW-1185">Reference proteome</keyword>
<dbReference type="Proteomes" id="UP000789706">
    <property type="component" value="Unassembled WGS sequence"/>
</dbReference>
<sequence length="476" mass="55211">MERLYELIKRLNQYPEPKKKKEIQFPTAVGTAGKGKTTFSRRAYENSEVYNKVVKSEIKECQKAGRNFRIACDDLSDTELMENFEASLGKILLYEALKYRLNRFTFESILDVILHYIPCSNNKIKTPLLSSTSTRQMYCFDLQNDNWLRSLARSSNAKTEDISLPLLKSEVILELANWGLTVNKTERINGLSEHLKYIIKLLGVVIFQMNVICLGVANNKGVFGNTFYQSGLRYFLQKCQYESGRCNEPLMRTKLHICEKYHNLEHFRSNDSRKIIPFLMAYTSFGIWTHYLDGNMRLKLPFLTFHEIYSQRNSDMLPSIKVLESLDDATSSDQNESKKRSGRYVIQVSPKQINEKNLTKVVNDINIKNQSTPKCIAYHNLQNVKFPDSFLLTDPPILIQGKQLVTSRKNVIKGYSSKILDKGLVEKEHNKCKKEHNKCKNIGKHIFLFVTYSKKRNDETYEKNEILIADKEKKSI</sequence>
<evidence type="ECO:0000313" key="2">
    <source>
        <dbReference type="Proteomes" id="UP000789706"/>
    </source>
</evidence>
<protein>
    <submittedName>
        <fullName evidence="1">5680_t:CDS:1</fullName>
    </submittedName>
</protein>
<evidence type="ECO:0000313" key="1">
    <source>
        <dbReference type="EMBL" id="CAG8432698.1"/>
    </source>
</evidence>
<comment type="caution">
    <text evidence="1">The sequence shown here is derived from an EMBL/GenBank/DDBJ whole genome shotgun (WGS) entry which is preliminary data.</text>
</comment>